<dbReference type="AlphaFoldDB" id="A0AA42MCU4"/>
<accession>A0AA42MCU4</accession>
<dbReference type="Proteomes" id="UP001160116">
    <property type="component" value="Unassembled WGS sequence"/>
</dbReference>
<evidence type="ECO:0000313" key="1">
    <source>
        <dbReference type="EMBL" id="MDH0828091.1"/>
    </source>
</evidence>
<protein>
    <submittedName>
        <fullName evidence="1">Uncharacterized protein</fullName>
    </submittedName>
</protein>
<proteinExistence type="predicted"/>
<comment type="caution">
    <text evidence="1">The sequence shown here is derived from an EMBL/GenBank/DDBJ whole genome shotgun (WGS) entry which is preliminary data.</text>
</comment>
<dbReference type="RefSeq" id="WP_279679458.1">
    <property type="nucleotide sequence ID" value="NZ_JAOCCL010000091.1"/>
</dbReference>
<evidence type="ECO:0000313" key="2">
    <source>
        <dbReference type="Proteomes" id="UP001160116"/>
    </source>
</evidence>
<reference evidence="1" key="1">
    <citation type="submission" date="2022-09" db="EMBL/GenBank/DDBJ databases">
        <title>Intensive care unit water sources are persistently colonized with multi-drug resistant bacteria and are the site of extensive horizontal gene transfer of antibiotic resistance genes.</title>
        <authorList>
            <person name="Diorio-Toth L."/>
        </authorList>
    </citation>
    <scope>NUCLEOTIDE SEQUENCE</scope>
    <source>
        <strain evidence="1">GD03885</strain>
    </source>
</reference>
<sequence length="169" mass="19244">MKVKKRQQIIFIGEGATEKSLVKRFFEGAVKEINLAQKDIQKILKPIPVKAHIHLMIDIDVLGDKACLNRMLENIKTLKRLGYSFSILQQNKNLEDELARACSCSLKSLLDFTDCSSTSELKGKFIKNASCVLNHPNFNYTRLWTTALIPEFESYKSHQLTGNDITLLE</sequence>
<dbReference type="EMBL" id="JAOCCL010000091">
    <property type="protein sequence ID" value="MDH0828091.1"/>
    <property type="molecule type" value="Genomic_DNA"/>
</dbReference>
<gene>
    <name evidence="1" type="ORF">N5C97_16735</name>
</gene>
<organism evidence="1 2">
    <name type="scientific">Acinetobacter johnsonii</name>
    <dbReference type="NCBI Taxonomy" id="40214"/>
    <lineage>
        <taxon>Bacteria</taxon>
        <taxon>Pseudomonadati</taxon>
        <taxon>Pseudomonadota</taxon>
        <taxon>Gammaproteobacteria</taxon>
        <taxon>Moraxellales</taxon>
        <taxon>Moraxellaceae</taxon>
        <taxon>Acinetobacter</taxon>
    </lineage>
</organism>
<name>A0AA42MCU4_ACIJO</name>